<dbReference type="EMBL" id="CADCWN010000122">
    <property type="protein sequence ID" value="CAA9567490.1"/>
    <property type="molecule type" value="Genomic_DNA"/>
</dbReference>
<dbReference type="GO" id="GO:0030488">
    <property type="term" value="P:tRNA methylation"/>
    <property type="evidence" value="ECO:0007669"/>
    <property type="project" value="TreeGrafter"/>
</dbReference>
<keyword evidence="3 10" id="KW-0819">tRNA processing</keyword>
<organism evidence="13">
    <name type="scientific">uncultured Thermomicrobiales bacterium</name>
    <dbReference type="NCBI Taxonomy" id="1645740"/>
    <lineage>
        <taxon>Bacteria</taxon>
        <taxon>Pseudomonadati</taxon>
        <taxon>Thermomicrobiota</taxon>
        <taxon>Thermomicrobia</taxon>
        <taxon>Thermomicrobiales</taxon>
        <taxon>environmental samples</taxon>
    </lineage>
</organism>
<evidence type="ECO:0000259" key="12">
    <source>
        <dbReference type="PROSITE" id="PS51709"/>
    </source>
</evidence>
<evidence type="ECO:0000256" key="5">
    <source>
        <dbReference type="ARBA" id="ARBA00022741"/>
    </source>
</evidence>
<evidence type="ECO:0000256" key="3">
    <source>
        <dbReference type="ARBA" id="ARBA00022694"/>
    </source>
</evidence>
<keyword evidence="6 10" id="KW-0378">Hydrolase</keyword>
<evidence type="ECO:0000256" key="2">
    <source>
        <dbReference type="ARBA" id="ARBA00022490"/>
    </source>
</evidence>
<dbReference type="Gene3D" id="3.30.1360.120">
    <property type="entry name" value="Probable tRNA modification gtpase trme, domain 1"/>
    <property type="match status" value="1"/>
</dbReference>
<feature type="binding site" evidence="10">
    <location>
        <position position="261"/>
    </location>
    <ligand>
        <name>K(+)</name>
        <dbReference type="ChEBI" id="CHEBI:29103"/>
    </ligand>
</feature>
<dbReference type="AlphaFoldDB" id="A0A6J4V8T4"/>
<dbReference type="GO" id="GO:0002098">
    <property type="term" value="P:tRNA wobble uridine modification"/>
    <property type="evidence" value="ECO:0007669"/>
    <property type="project" value="TreeGrafter"/>
</dbReference>
<feature type="binding site" evidence="10">
    <location>
        <begin position="286"/>
        <end position="289"/>
    </location>
    <ligand>
        <name>GTP</name>
        <dbReference type="ChEBI" id="CHEBI:37565"/>
    </ligand>
</feature>
<gene>
    <name evidence="10" type="primary">mnmE</name>
    <name evidence="10" type="synonym">trmE</name>
    <name evidence="13" type="ORF">AVDCRST_MAG18-1612</name>
</gene>
<evidence type="ECO:0000256" key="4">
    <source>
        <dbReference type="ARBA" id="ARBA00022723"/>
    </source>
</evidence>
<dbReference type="CDD" id="cd14858">
    <property type="entry name" value="TrmE_N"/>
    <property type="match status" value="1"/>
</dbReference>
<comment type="subcellular location">
    <subcellularLocation>
        <location evidence="10">Cytoplasm</location>
    </subcellularLocation>
</comment>
<dbReference type="GO" id="GO:0005829">
    <property type="term" value="C:cytosol"/>
    <property type="evidence" value="ECO:0007669"/>
    <property type="project" value="TreeGrafter"/>
</dbReference>
<comment type="cofactor">
    <cofactor evidence="10">
        <name>K(+)</name>
        <dbReference type="ChEBI" id="CHEBI:29103"/>
    </cofactor>
    <text evidence="10">Binds 1 potassium ion per subunit.</text>
</comment>
<comment type="subunit">
    <text evidence="10">Homodimer. Heterotetramer of two MnmE and two MnmG subunits.</text>
</comment>
<dbReference type="InterPro" id="IPR005225">
    <property type="entry name" value="Small_GTP-bd"/>
</dbReference>
<comment type="function">
    <text evidence="10">Exhibits a very high intrinsic GTPase hydrolysis rate. Involved in the addition of a carboxymethylaminomethyl (cmnm) group at the wobble position (U34) of certain tRNAs, forming tRNA-cmnm(5)s(2)U34.</text>
</comment>
<dbReference type="Pfam" id="PF10396">
    <property type="entry name" value="TrmE_N"/>
    <property type="match status" value="1"/>
</dbReference>
<dbReference type="GO" id="GO:0046872">
    <property type="term" value="F:metal ion binding"/>
    <property type="evidence" value="ECO:0007669"/>
    <property type="project" value="UniProtKB-KW"/>
</dbReference>
<keyword evidence="4 10" id="KW-0479">Metal-binding</keyword>
<keyword evidence="5 10" id="KW-0547">Nucleotide-binding</keyword>
<dbReference type="FunFam" id="3.40.50.300:FF:001376">
    <property type="entry name" value="tRNA modification GTPase MnmE"/>
    <property type="match status" value="1"/>
</dbReference>
<protein>
    <recommendedName>
        <fullName evidence="10">tRNA modification GTPase MnmE</fullName>
        <ecNumber evidence="10">3.6.-.-</ecNumber>
    </recommendedName>
</protein>
<evidence type="ECO:0000256" key="9">
    <source>
        <dbReference type="ARBA" id="ARBA00023134"/>
    </source>
</evidence>
<evidence type="ECO:0000256" key="10">
    <source>
        <dbReference type="HAMAP-Rule" id="MF_00379"/>
    </source>
</evidence>
<dbReference type="NCBIfam" id="TIGR00231">
    <property type="entry name" value="small_GTP"/>
    <property type="match status" value="1"/>
</dbReference>
<dbReference type="Pfam" id="PF01926">
    <property type="entry name" value="MMR_HSR1"/>
    <property type="match status" value="1"/>
</dbReference>
<evidence type="ECO:0000313" key="13">
    <source>
        <dbReference type="EMBL" id="CAA9567490.1"/>
    </source>
</evidence>
<evidence type="ECO:0000256" key="8">
    <source>
        <dbReference type="ARBA" id="ARBA00022958"/>
    </source>
</evidence>
<feature type="binding site" evidence="10">
    <location>
        <begin position="261"/>
        <end position="267"/>
    </location>
    <ligand>
        <name>GTP</name>
        <dbReference type="ChEBI" id="CHEBI:37565"/>
    </ligand>
</feature>
<feature type="binding site" evidence="10">
    <location>
        <position position="242"/>
    </location>
    <ligand>
        <name>K(+)</name>
        <dbReference type="ChEBI" id="CHEBI:29103"/>
    </ligand>
</feature>
<dbReference type="SUPFAM" id="SSF52540">
    <property type="entry name" value="P-loop containing nucleoside triphosphate hydrolases"/>
    <property type="match status" value="1"/>
</dbReference>
<dbReference type="HAMAP" id="MF_00379">
    <property type="entry name" value="GTPase_MnmE"/>
    <property type="match status" value="1"/>
</dbReference>
<evidence type="ECO:0000256" key="1">
    <source>
        <dbReference type="ARBA" id="ARBA00011043"/>
    </source>
</evidence>
<dbReference type="InterPro" id="IPR004520">
    <property type="entry name" value="GTPase_MnmE"/>
</dbReference>
<keyword evidence="8 10" id="KW-0630">Potassium</keyword>
<dbReference type="PROSITE" id="PS51709">
    <property type="entry name" value="G_TRME"/>
    <property type="match status" value="1"/>
</dbReference>
<reference evidence="13" key="1">
    <citation type="submission" date="2020-02" db="EMBL/GenBank/DDBJ databases">
        <authorList>
            <person name="Meier V. D."/>
        </authorList>
    </citation>
    <scope>NUCLEOTIDE SEQUENCE</scope>
    <source>
        <strain evidence="13">AVDCRST_MAG18</strain>
    </source>
</reference>
<keyword evidence="2 10" id="KW-0963">Cytoplasm</keyword>
<dbReference type="Gene3D" id="3.40.50.300">
    <property type="entry name" value="P-loop containing nucleotide triphosphate hydrolases"/>
    <property type="match status" value="1"/>
</dbReference>
<evidence type="ECO:0000256" key="7">
    <source>
        <dbReference type="ARBA" id="ARBA00022842"/>
    </source>
</evidence>
<dbReference type="NCBIfam" id="TIGR00450">
    <property type="entry name" value="mnmE_trmE_thdF"/>
    <property type="match status" value="1"/>
</dbReference>
<dbReference type="Pfam" id="PF12631">
    <property type="entry name" value="MnmE_helical"/>
    <property type="match status" value="1"/>
</dbReference>
<feature type="binding site" evidence="10">
    <location>
        <position position="267"/>
    </location>
    <ligand>
        <name>Mg(2+)</name>
        <dbReference type="ChEBI" id="CHEBI:18420"/>
    </ligand>
</feature>
<feature type="domain" description="TrmE-type G" evidence="12">
    <location>
        <begin position="232"/>
        <end position="401"/>
    </location>
</feature>
<dbReference type="InterPro" id="IPR018948">
    <property type="entry name" value="GTP-bd_TrmE_N"/>
</dbReference>
<dbReference type="CDD" id="cd04164">
    <property type="entry name" value="trmE"/>
    <property type="match status" value="1"/>
</dbReference>
<evidence type="ECO:0000256" key="6">
    <source>
        <dbReference type="ARBA" id="ARBA00022801"/>
    </source>
</evidence>
<feature type="binding site" evidence="10">
    <location>
        <position position="139"/>
    </location>
    <ligand>
        <name>(6S)-5-formyl-5,6,7,8-tetrahydrofolate</name>
        <dbReference type="ChEBI" id="CHEBI:57457"/>
    </ligand>
</feature>
<dbReference type="InterPro" id="IPR027266">
    <property type="entry name" value="TrmE/GcvT-like"/>
</dbReference>
<dbReference type="GO" id="GO:0005525">
    <property type="term" value="F:GTP binding"/>
    <property type="evidence" value="ECO:0007669"/>
    <property type="project" value="UniProtKB-UniRule"/>
</dbReference>
<dbReference type="EC" id="3.6.-.-" evidence="10"/>
<evidence type="ECO:0000256" key="11">
    <source>
        <dbReference type="RuleBase" id="RU003313"/>
    </source>
</evidence>
<proteinExistence type="inferred from homology"/>
<dbReference type="InterPro" id="IPR027368">
    <property type="entry name" value="MnmE_dom2"/>
</dbReference>
<dbReference type="PANTHER" id="PTHR42714">
    <property type="entry name" value="TRNA MODIFICATION GTPASE GTPBP3"/>
    <property type="match status" value="1"/>
</dbReference>
<dbReference type="InterPro" id="IPR027417">
    <property type="entry name" value="P-loop_NTPase"/>
</dbReference>
<dbReference type="InterPro" id="IPR006073">
    <property type="entry name" value="GTP-bd"/>
</dbReference>
<name>A0A6J4V8T4_9BACT</name>
<dbReference type="InterPro" id="IPR025867">
    <property type="entry name" value="MnmE_helical"/>
</dbReference>
<comment type="similarity">
    <text evidence="1 10 11">Belongs to the TRAFAC class TrmE-Era-EngA-EngB-Septin-like GTPase superfamily. TrmE GTPase family.</text>
</comment>
<keyword evidence="9 10" id="KW-0342">GTP-binding</keyword>
<feature type="binding site" evidence="10">
    <location>
        <begin position="382"/>
        <end position="384"/>
    </location>
    <ligand>
        <name>GTP</name>
        <dbReference type="ChEBI" id="CHEBI:37565"/>
    </ligand>
</feature>
<feature type="binding site" evidence="10">
    <location>
        <position position="246"/>
    </location>
    <ligand>
        <name>Mg(2+)</name>
        <dbReference type="ChEBI" id="CHEBI:18420"/>
    </ligand>
</feature>
<dbReference type="GO" id="GO:0042802">
    <property type="term" value="F:identical protein binding"/>
    <property type="evidence" value="ECO:0007669"/>
    <property type="project" value="UniProtKB-ARBA"/>
</dbReference>
<feature type="binding site" evidence="10">
    <location>
        <position position="266"/>
    </location>
    <ligand>
        <name>K(+)</name>
        <dbReference type="ChEBI" id="CHEBI:29103"/>
    </ligand>
</feature>
<feature type="binding site" evidence="10">
    <location>
        <begin position="242"/>
        <end position="247"/>
    </location>
    <ligand>
        <name>GTP</name>
        <dbReference type="ChEBI" id="CHEBI:37565"/>
    </ligand>
</feature>
<keyword evidence="7 10" id="KW-0460">Magnesium</keyword>
<dbReference type="Gene3D" id="1.20.120.430">
    <property type="entry name" value="tRNA modification GTPase MnmE domain 2"/>
    <property type="match status" value="1"/>
</dbReference>
<sequence>MIAGETGEYSVGETMYQDTIAAIATAIGEGGIGIVRVSGPEAGAVAGRVFRRARGKAAPLPSHRLIYGLIVDPESGATIDEALAVRMAAPHSYTREEVVELQCHGGPIATRETLRACLRAGARPAEPGEFTLRAFVNGRLDLAQAEAVLGIVGARTPEALGVAVAGLRGRLGGELRPTRDRLIDALAYLDASADFPEDEIPPSDVGAALAEAAARLDTLARRAAVGTLYREGVRVAIVGRPNVGKSSLLNALLREDRAIVTPVAGTTRDVITESITLRGIPVVLLDTAGIAATTDQIEQLGIARSRAALSAAALVLFVLDASAPPSPDDLSVATALRERLGADDEGGGVLLVLNKADLPTDTNPSHDAVRSILPAARVVTLSARTGAGLADLEDALYALAIGAAGDLTAETDPALATTRQRETIARARDAARHAADAFDAGVPLDLVAVDARAALVAIGEITGETASEAILDAIFSRFCIGK</sequence>
<feature type="binding site" evidence="10">
    <location>
        <position position="482"/>
    </location>
    <ligand>
        <name>(6S)-5-formyl-5,6,7,8-tetrahydrofolate</name>
        <dbReference type="ChEBI" id="CHEBI:57457"/>
    </ligand>
</feature>
<feature type="binding site" evidence="10">
    <location>
        <position position="36"/>
    </location>
    <ligand>
        <name>(6S)-5-formyl-5,6,7,8-tetrahydrofolate</name>
        <dbReference type="ChEBI" id="CHEBI:57457"/>
    </ligand>
</feature>
<dbReference type="PANTHER" id="PTHR42714:SF2">
    <property type="entry name" value="TRNA MODIFICATION GTPASE GTPBP3, MITOCHONDRIAL"/>
    <property type="match status" value="1"/>
</dbReference>
<dbReference type="GO" id="GO:0003924">
    <property type="term" value="F:GTPase activity"/>
    <property type="evidence" value="ECO:0007669"/>
    <property type="project" value="UniProtKB-UniRule"/>
</dbReference>
<feature type="binding site" evidence="10">
    <location>
        <position position="100"/>
    </location>
    <ligand>
        <name>(6S)-5-formyl-5,6,7,8-tetrahydrofolate</name>
        <dbReference type="ChEBI" id="CHEBI:57457"/>
    </ligand>
</feature>
<dbReference type="InterPro" id="IPR031168">
    <property type="entry name" value="G_TrmE"/>
</dbReference>
<feature type="binding site" evidence="10">
    <location>
        <position position="263"/>
    </location>
    <ligand>
        <name>K(+)</name>
        <dbReference type="ChEBI" id="CHEBI:29103"/>
    </ligand>
</feature>
<accession>A0A6J4V8T4</accession>
<feature type="binding site" evidence="10">
    <location>
        <begin position="354"/>
        <end position="357"/>
    </location>
    <ligand>
        <name>GTP</name>
        <dbReference type="ChEBI" id="CHEBI:37565"/>
    </ligand>
</feature>
<dbReference type="FunFam" id="3.30.1360.120:FF:000003">
    <property type="entry name" value="tRNA modification GTPase MnmE"/>
    <property type="match status" value="1"/>
</dbReference>